<evidence type="ECO:0000256" key="11">
    <source>
        <dbReference type="ARBA" id="ARBA00023004"/>
    </source>
</evidence>
<dbReference type="SUPFAM" id="SSF55874">
    <property type="entry name" value="ATPase domain of HSP90 chaperone/DNA topoisomerase II/histidine kinase"/>
    <property type="match status" value="1"/>
</dbReference>
<keyword evidence="10" id="KW-0418">Kinase</keyword>
<keyword evidence="13" id="KW-0411">Iron-sulfur</keyword>
<evidence type="ECO:0000256" key="1">
    <source>
        <dbReference type="ARBA" id="ARBA00000085"/>
    </source>
</evidence>
<evidence type="ECO:0000256" key="14">
    <source>
        <dbReference type="ARBA" id="ARBA00024827"/>
    </source>
</evidence>
<dbReference type="InterPro" id="IPR050482">
    <property type="entry name" value="Sensor_HK_TwoCompSys"/>
</dbReference>
<gene>
    <name evidence="18" type="ORF">BWK73_41465</name>
</gene>
<name>A0A1Y1QCV4_9GAMM</name>
<keyword evidence="12" id="KW-0902">Two-component regulatory system</keyword>
<dbReference type="Gene3D" id="1.20.5.1930">
    <property type="match status" value="1"/>
</dbReference>
<comment type="cofactor">
    <cofactor evidence="2">
        <name>[4Fe-4S] cluster</name>
        <dbReference type="ChEBI" id="CHEBI:49883"/>
    </cofactor>
</comment>
<dbReference type="Pfam" id="PF07730">
    <property type="entry name" value="HisKA_3"/>
    <property type="match status" value="1"/>
</dbReference>
<evidence type="ECO:0000256" key="16">
    <source>
        <dbReference type="SAM" id="Phobius"/>
    </source>
</evidence>
<proteinExistence type="predicted"/>
<dbReference type="InterPro" id="IPR003594">
    <property type="entry name" value="HATPase_dom"/>
</dbReference>
<feature type="transmembrane region" description="Helical" evidence="16">
    <location>
        <begin position="69"/>
        <end position="88"/>
    </location>
</feature>
<dbReference type="InterPro" id="IPR036890">
    <property type="entry name" value="HATPase_C_sf"/>
</dbReference>
<keyword evidence="11" id="KW-0408">Iron</keyword>
<evidence type="ECO:0000256" key="13">
    <source>
        <dbReference type="ARBA" id="ARBA00023014"/>
    </source>
</evidence>
<evidence type="ECO:0000313" key="19">
    <source>
        <dbReference type="Proteomes" id="UP000192491"/>
    </source>
</evidence>
<comment type="catalytic activity">
    <reaction evidence="1">
        <text>ATP + protein L-histidine = ADP + protein N-phospho-L-histidine.</text>
        <dbReference type="EC" id="2.7.13.3"/>
    </reaction>
</comment>
<evidence type="ECO:0000256" key="5">
    <source>
        <dbReference type="ARBA" id="ARBA00017322"/>
    </source>
</evidence>
<keyword evidence="9" id="KW-0479">Metal-binding</keyword>
<evidence type="ECO:0000256" key="2">
    <source>
        <dbReference type="ARBA" id="ARBA00001966"/>
    </source>
</evidence>
<evidence type="ECO:0000256" key="8">
    <source>
        <dbReference type="ARBA" id="ARBA00022679"/>
    </source>
</evidence>
<evidence type="ECO:0000256" key="6">
    <source>
        <dbReference type="ARBA" id="ARBA00022485"/>
    </source>
</evidence>
<dbReference type="GO" id="GO:0046983">
    <property type="term" value="F:protein dimerization activity"/>
    <property type="evidence" value="ECO:0007669"/>
    <property type="project" value="InterPro"/>
</dbReference>
<evidence type="ECO:0000259" key="17">
    <source>
        <dbReference type="PROSITE" id="PS50109"/>
    </source>
</evidence>
<evidence type="ECO:0000256" key="4">
    <source>
        <dbReference type="ARBA" id="ARBA00012438"/>
    </source>
</evidence>
<dbReference type="PROSITE" id="PS50109">
    <property type="entry name" value="HIS_KIN"/>
    <property type="match status" value="1"/>
</dbReference>
<dbReference type="InterPro" id="IPR011712">
    <property type="entry name" value="Sig_transdc_His_kin_sub3_dim/P"/>
</dbReference>
<dbReference type="GO" id="GO:0051539">
    <property type="term" value="F:4 iron, 4 sulfur cluster binding"/>
    <property type="evidence" value="ECO:0007669"/>
    <property type="project" value="UniProtKB-KW"/>
</dbReference>
<dbReference type="GO" id="GO:0046872">
    <property type="term" value="F:metal ion binding"/>
    <property type="evidence" value="ECO:0007669"/>
    <property type="project" value="UniProtKB-KW"/>
</dbReference>
<dbReference type="GO" id="GO:0016020">
    <property type="term" value="C:membrane"/>
    <property type="evidence" value="ECO:0007669"/>
    <property type="project" value="InterPro"/>
</dbReference>
<comment type="subcellular location">
    <subcellularLocation>
        <location evidence="3">Cytoplasm</location>
    </subcellularLocation>
</comment>
<dbReference type="Pfam" id="PF02518">
    <property type="entry name" value="HATPase_c"/>
    <property type="match status" value="1"/>
</dbReference>
<dbReference type="CDD" id="cd16917">
    <property type="entry name" value="HATPase_UhpB-NarQ-NarX-like"/>
    <property type="match status" value="1"/>
</dbReference>
<dbReference type="AlphaFoldDB" id="A0A1Y1QCV4"/>
<accession>A0A1Y1QCV4</accession>
<dbReference type="InterPro" id="IPR004358">
    <property type="entry name" value="Sig_transdc_His_kin-like_C"/>
</dbReference>
<evidence type="ECO:0000256" key="3">
    <source>
        <dbReference type="ARBA" id="ARBA00004496"/>
    </source>
</evidence>
<evidence type="ECO:0000256" key="10">
    <source>
        <dbReference type="ARBA" id="ARBA00022777"/>
    </source>
</evidence>
<dbReference type="EMBL" id="MTEJ01000455">
    <property type="protein sequence ID" value="OQX02797.1"/>
    <property type="molecule type" value="Genomic_DNA"/>
</dbReference>
<reference evidence="18 19" key="1">
    <citation type="submission" date="2017-01" db="EMBL/GenBank/DDBJ databases">
        <title>Novel large sulfur bacteria in the metagenomes of groundwater-fed chemosynthetic microbial mats in the Lake Huron basin.</title>
        <authorList>
            <person name="Sharrar A.M."/>
            <person name="Flood B.E."/>
            <person name="Bailey J.V."/>
            <person name="Jones D.S."/>
            <person name="Biddanda B."/>
            <person name="Ruberg S.A."/>
            <person name="Marcus D.N."/>
            <person name="Dick G.J."/>
        </authorList>
    </citation>
    <scope>NUCLEOTIDE SEQUENCE [LARGE SCALE GENOMIC DNA]</scope>
    <source>
        <strain evidence="18">A8</strain>
    </source>
</reference>
<protein>
    <recommendedName>
        <fullName evidence="5">Oxygen sensor histidine kinase NreB</fullName>
        <ecNumber evidence="4">2.7.13.3</ecNumber>
    </recommendedName>
    <alternativeName>
        <fullName evidence="15">Nitrogen regulation protein B</fullName>
    </alternativeName>
</protein>
<evidence type="ECO:0000313" key="18">
    <source>
        <dbReference type="EMBL" id="OQX02797.1"/>
    </source>
</evidence>
<comment type="function">
    <text evidence="14">Member of the two-component regulatory system NreB/NreC involved in the control of dissimilatory nitrate/nitrite reduction in response to oxygen. NreB functions as a direct oxygen sensor histidine kinase which is autophosphorylated, in the absence of oxygen, probably at the conserved histidine residue, and transfers its phosphate group probably to a conserved aspartate residue of NreC. NreB/NreC activates the expression of the nitrate (narGHJI) and nitrite (nir) reductase operons, as well as the putative nitrate transporter gene narT.</text>
</comment>
<dbReference type="InterPro" id="IPR005467">
    <property type="entry name" value="His_kinase_dom"/>
</dbReference>
<keyword evidence="8" id="KW-0808">Transferase</keyword>
<dbReference type="GO" id="GO:0000155">
    <property type="term" value="F:phosphorelay sensor kinase activity"/>
    <property type="evidence" value="ECO:0007669"/>
    <property type="project" value="InterPro"/>
</dbReference>
<comment type="caution">
    <text evidence="18">The sequence shown here is derived from an EMBL/GenBank/DDBJ whole genome shotgun (WGS) entry which is preliminary data.</text>
</comment>
<dbReference type="Gene3D" id="3.30.565.10">
    <property type="entry name" value="Histidine kinase-like ATPase, C-terminal domain"/>
    <property type="match status" value="1"/>
</dbReference>
<dbReference type="GO" id="GO:0005737">
    <property type="term" value="C:cytoplasm"/>
    <property type="evidence" value="ECO:0007669"/>
    <property type="project" value="UniProtKB-SubCell"/>
</dbReference>
<dbReference type="EC" id="2.7.13.3" evidence="4"/>
<feature type="domain" description="Histidine kinase" evidence="17">
    <location>
        <begin position="209"/>
        <end position="298"/>
    </location>
</feature>
<evidence type="ECO:0000256" key="15">
    <source>
        <dbReference type="ARBA" id="ARBA00030800"/>
    </source>
</evidence>
<dbReference type="PANTHER" id="PTHR24421:SF59">
    <property type="entry name" value="OXYGEN SENSOR HISTIDINE KINASE NREB"/>
    <property type="match status" value="1"/>
</dbReference>
<sequence length="298" mass="33619">MSNLPESYVLAVYNAPGLADELNDWMKTADGQQAKAELESLSETDNVSRALTRLGTWLNRSDHLEQARIAVLFTALLVLLSATAWWWWRRIQPVQSLFSPLEQDERQHFSRELHDTILQLIVVAKRRVELALKQLERNDAAYPETFQTSLQAMNDSIDEVRRMSHEIRGDMGDALDALLKECKERTGMAVNKQGDVAWKSLPDKTALMLYRITQEALMNIEKHAKASVVDVSLKKIGRRLQFEIRDNGQGFDTTKRSVDAGIGLKNMSDRIALLGGKFHIDSAPGRGTLISAIIPFHP</sequence>
<evidence type="ECO:0000256" key="12">
    <source>
        <dbReference type="ARBA" id="ARBA00023012"/>
    </source>
</evidence>
<keyword evidence="16" id="KW-1133">Transmembrane helix</keyword>
<keyword evidence="7" id="KW-0963">Cytoplasm</keyword>
<keyword evidence="6" id="KW-0004">4Fe-4S</keyword>
<dbReference type="PRINTS" id="PR00344">
    <property type="entry name" value="BCTRLSENSOR"/>
</dbReference>
<evidence type="ECO:0000256" key="9">
    <source>
        <dbReference type="ARBA" id="ARBA00022723"/>
    </source>
</evidence>
<organism evidence="18 19">
    <name type="scientific">Thiothrix lacustris</name>
    <dbReference type="NCBI Taxonomy" id="525917"/>
    <lineage>
        <taxon>Bacteria</taxon>
        <taxon>Pseudomonadati</taxon>
        <taxon>Pseudomonadota</taxon>
        <taxon>Gammaproteobacteria</taxon>
        <taxon>Thiotrichales</taxon>
        <taxon>Thiotrichaceae</taxon>
        <taxon>Thiothrix</taxon>
    </lineage>
</organism>
<keyword evidence="16" id="KW-0472">Membrane</keyword>
<dbReference type="Proteomes" id="UP000192491">
    <property type="component" value="Unassembled WGS sequence"/>
</dbReference>
<keyword evidence="16" id="KW-0812">Transmembrane</keyword>
<dbReference type="SMART" id="SM00387">
    <property type="entry name" value="HATPase_c"/>
    <property type="match status" value="1"/>
</dbReference>
<dbReference type="PANTHER" id="PTHR24421">
    <property type="entry name" value="NITRATE/NITRITE SENSOR PROTEIN NARX-RELATED"/>
    <property type="match status" value="1"/>
</dbReference>
<evidence type="ECO:0000256" key="7">
    <source>
        <dbReference type="ARBA" id="ARBA00022490"/>
    </source>
</evidence>